<feature type="repeat" description="NHL" evidence="2">
    <location>
        <begin position="232"/>
        <end position="269"/>
    </location>
</feature>
<dbReference type="Pfam" id="PF13860">
    <property type="entry name" value="FlgD_ig"/>
    <property type="match status" value="1"/>
</dbReference>
<dbReference type="Gene3D" id="2.120.10.30">
    <property type="entry name" value="TolB, C-terminal domain"/>
    <property type="match status" value="2"/>
</dbReference>
<dbReference type="EMBL" id="JQ085820">
    <property type="protein sequence ID" value="AFD03266.1"/>
    <property type="molecule type" value="Genomic_DNA"/>
</dbReference>
<dbReference type="AlphaFoldDB" id="H9BWU4"/>
<organism evidence="4">
    <name type="scientific">uncultured bacterium W4-87b</name>
    <dbReference type="NCBI Taxonomy" id="1130995"/>
    <lineage>
        <taxon>Bacteria</taxon>
        <taxon>environmental samples</taxon>
    </lineage>
</organism>
<dbReference type="InterPro" id="IPR001258">
    <property type="entry name" value="NHL_repeat"/>
</dbReference>
<name>H9BWU4_9BACT</name>
<dbReference type="InterPro" id="IPR026444">
    <property type="entry name" value="Secre_tail"/>
</dbReference>
<dbReference type="Pfam" id="PF01436">
    <property type="entry name" value="NHL"/>
    <property type="match status" value="1"/>
</dbReference>
<proteinExistence type="predicted"/>
<dbReference type="PANTHER" id="PTHR24104:SF25">
    <property type="entry name" value="PROTEIN LIN-41"/>
    <property type="match status" value="1"/>
</dbReference>
<keyword evidence="1" id="KW-0677">Repeat</keyword>
<evidence type="ECO:0000259" key="3">
    <source>
        <dbReference type="Pfam" id="PF13860"/>
    </source>
</evidence>
<dbReference type="InterPro" id="IPR011042">
    <property type="entry name" value="6-blade_b-propeller_TolB-like"/>
</dbReference>
<feature type="domain" description="FlgD/Vpr Ig-like" evidence="3">
    <location>
        <begin position="760"/>
        <end position="815"/>
    </location>
</feature>
<dbReference type="NCBIfam" id="TIGR04183">
    <property type="entry name" value="Por_Secre_tail"/>
    <property type="match status" value="1"/>
</dbReference>
<dbReference type="GO" id="GO:0008270">
    <property type="term" value="F:zinc ion binding"/>
    <property type="evidence" value="ECO:0007669"/>
    <property type="project" value="UniProtKB-KW"/>
</dbReference>
<accession>H9BWU4</accession>
<evidence type="ECO:0000313" key="4">
    <source>
        <dbReference type="EMBL" id="AFD03266.1"/>
    </source>
</evidence>
<evidence type="ECO:0000256" key="1">
    <source>
        <dbReference type="ARBA" id="ARBA00022737"/>
    </source>
</evidence>
<evidence type="ECO:0000256" key="2">
    <source>
        <dbReference type="PROSITE-ProRule" id="PRU00504"/>
    </source>
</evidence>
<sequence length="828" mass="92834">MKASTSRILIALGLCFSLLGFYSFKKSSPEDLGFHRPKIDDLGLIELAVDQIRHEIKTGKLNSLSPALNLKTEQIQIEGERAIFQGKFAASENSLELTFERKNGQWELVESSGLRAELQHLNKDSNIGLVSTFEASGFEIYSEDGNSPQRTLIKRQLSPEHEIDKVTKSITLGKLDRQLFQKPYAGVLFSSVTQLSSAPFLTARYVQLVTDPAWNRIIYGDYEGWMKAYDGRGTGPEALNRPHGIDRDAIGNVYVADTGNDRIVVLRLEGTGEQTELKYQFSFGSDEMMHPYDVAWDGAGTPFDSSDDIIWVTDTGNHRILGFALDGEAATLRYNFGASGSAAGHFFEPKAIGIGRFNGLSTNSLYVGDTGNRRVVKLNILDNSLEWANAVTFKTESRITSLDVDHWGNLYVSDRSYRELRKLSSDLEPIVSVKGTEDSIIDPMNFHVTFGQVYVQAEDKRYWAGYDQAFTLEKWSETSGAERFQLGLDLINFKVKLSENLDQMHVFSKLTDHGKLSLFVIDEKTNATVRQIPLGWMVPGDKEISWDRRDDLGWQTRPGYYRLQLSAESSYGSLTTLKETPPFYLPLYYSDDSGSDIYHDAHLVQGVRSSAWGNSPLETIAKHPSEVIYRFTKLNPTAEYEIRAEFYNKAGTYLKQRITADGSLITPDFELPAGQMEVDWSALPRETYSDGEIELKISKSAGDGDAMISRLWLREANYDPANPPASLENEVQIPEEYTLSQNFPNPFNPSTTIEFGVPGETFEDVTLKVFNVLGQTVRELVNGQLPPGRHSVTWNGKDNLGLQVSSGLYFYQLNAGEFVAIKKLILMK</sequence>
<dbReference type="PROSITE" id="PS51125">
    <property type="entry name" value="NHL"/>
    <property type="match status" value="1"/>
</dbReference>
<protein>
    <recommendedName>
        <fullName evidence="3">FlgD/Vpr Ig-like domain-containing protein</fullName>
    </recommendedName>
</protein>
<dbReference type="InterPro" id="IPR025965">
    <property type="entry name" value="FlgD/Vpr_Ig-like"/>
</dbReference>
<dbReference type="InterPro" id="IPR050952">
    <property type="entry name" value="TRIM-NHL_E3_ligases"/>
</dbReference>
<dbReference type="CDD" id="cd05819">
    <property type="entry name" value="NHL"/>
    <property type="match status" value="1"/>
</dbReference>
<reference evidence="4" key="1">
    <citation type="submission" date="2011-11" db="EMBL/GenBank/DDBJ databases">
        <title>Construction and analysis of a metagenome of deep-sea sediment.</title>
        <authorList>
            <person name="Huo Y.-Y."/>
            <person name="Cheng H."/>
            <person name="Wu M."/>
        </authorList>
    </citation>
    <scope>NUCLEOTIDE SEQUENCE</scope>
</reference>
<dbReference type="SUPFAM" id="SSF63829">
    <property type="entry name" value="Calcium-dependent phosphotriesterase"/>
    <property type="match status" value="1"/>
</dbReference>
<dbReference type="Gene3D" id="2.60.40.4070">
    <property type="match status" value="2"/>
</dbReference>
<dbReference type="PANTHER" id="PTHR24104">
    <property type="entry name" value="E3 UBIQUITIN-PROTEIN LIGASE NHLRC1-RELATED"/>
    <property type="match status" value="1"/>
</dbReference>